<dbReference type="PANTHER" id="PTHR43713">
    <property type="entry name" value="GLUTAMATE-1-SEMIALDEHYDE 2,1-AMINOMUTASE"/>
    <property type="match status" value="1"/>
</dbReference>
<dbReference type="Pfam" id="PF00202">
    <property type="entry name" value="Aminotran_3"/>
    <property type="match status" value="1"/>
</dbReference>
<dbReference type="InterPro" id="IPR015422">
    <property type="entry name" value="PyrdxlP-dep_Trfase_small"/>
</dbReference>
<comment type="similarity">
    <text evidence="3">Belongs to the class-III pyridoxal-phosphate-dependent aminotransferase family.</text>
</comment>
<organism evidence="4 5">
    <name type="scientific">Paenibacillus tyrfis</name>
    <dbReference type="NCBI Taxonomy" id="1501230"/>
    <lineage>
        <taxon>Bacteria</taxon>
        <taxon>Bacillati</taxon>
        <taxon>Bacillota</taxon>
        <taxon>Bacilli</taxon>
        <taxon>Bacillales</taxon>
        <taxon>Paenibacillaceae</taxon>
        <taxon>Paenibacillus</taxon>
    </lineage>
</organism>
<dbReference type="OrthoDB" id="9807885at2"/>
<dbReference type="NCBIfam" id="NF004856">
    <property type="entry name" value="PRK06209.1"/>
    <property type="match status" value="1"/>
</dbReference>
<name>A0A081P6H9_9BACL</name>
<dbReference type="InterPro" id="IPR005814">
    <property type="entry name" value="Aminotrans_3"/>
</dbReference>
<accession>A0A081P6H9</accession>
<comment type="cofactor">
    <cofactor evidence="1">
        <name>pyridoxal 5'-phosphate</name>
        <dbReference type="ChEBI" id="CHEBI:597326"/>
    </cofactor>
</comment>
<evidence type="ECO:0000256" key="3">
    <source>
        <dbReference type="RuleBase" id="RU003560"/>
    </source>
</evidence>
<dbReference type="PANTHER" id="PTHR43713:SF3">
    <property type="entry name" value="GLUTAMATE-1-SEMIALDEHYDE 2,1-AMINOMUTASE 1, CHLOROPLASTIC-RELATED"/>
    <property type="match status" value="1"/>
</dbReference>
<keyword evidence="2 3" id="KW-0663">Pyridoxal phosphate</keyword>
<evidence type="ECO:0000313" key="5">
    <source>
        <dbReference type="Proteomes" id="UP000028123"/>
    </source>
</evidence>
<comment type="caution">
    <text evidence="4">The sequence shown here is derived from an EMBL/GenBank/DDBJ whole genome shotgun (WGS) entry which is preliminary data.</text>
</comment>
<evidence type="ECO:0000256" key="2">
    <source>
        <dbReference type="ARBA" id="ARBA00022898"/>
    </source>
</evidence>
<evidence type="ECO:0008006" key="6">
    <source>
        <dbReference type="Google" id="ProtNLM"/>
    </source>
</evidence>
<protein>
    <recommendedName>
        <fullName evidence="6">Glutamate-1-semialdehyde 2,1-aminomutase</fullName>
    </recommendedName>
</protein>
<dbReference type="Gene3D" id="3.90.1150.10">
    <property type="entry name" value="Aspartate Aminotransferase, domain 1"/>
    <property type="match status" value="1"/>
</dbReference>
<dbReference type="AlphaFoldDB" id="A0A081P6H9"/>
<dbReference type="Proteomes" id="UP000028123">
    <property type="component" value="Unassembled WGS sequence"/>
</dbReference>
<proteinExistence type="inferred from homology"/>
<dbReference type="SUPFAM" id="SSF53383">
    <property type="entry name" value="PLP-dependent transferases"/>
    <property type="match status" value="1"/>
</dbReference>
<gene>
    <name evidence="4" type="ORF">ET33_30990</name>
</gene>
<dbReference type="RefSeq" id="WP_036678619.1">
    <property type="nucleotide sequence ID" value="NZ_JNVM01000006.1"/>
</dbReference>
<evidence type="ECO:0000313" key="4">
    <source>
        <dbReference type="EMBL" id="KEQ26302.1"/>
    </source>
</evidence>
<dbReference type="eggNOG" id="COG0001">
    <property type="taxonomic scope" value="Bacteria"/>
</dbReference>
<dbReference type="GO" id="GO:0030170">
    <property type="term" value="F:pyridoxal phosphate binding"/>
    <property type="evidence" value="ECO:0007669"/>
    <property type="project" value="InterPro"/>
</dbReference>
<dbReference type="GO" id="GO:0008483">
    <property type="term" value="F:transaminase activity"/>
    <property type="evidence" value="ECO:0007669"/>
    <property type="project" value="InterPro"/>
</dbReference>
<keyword evidence="5" id="KW-1185">Reference proteome</keyword>
<dbReference type="InterPro" id="IPR015424">
    <property type="entry name" value="PyrdxlP-dep_Trfase"/>
</dbReference>
<dbReference type="InterPro" id="IPR015421">
    <property type="entry name" value="PyrdxlP-dep_Trfase_major"/>
</dbReference>
<evidence type="ECO:0000256" key="1">
    <source>
        <dbReference type="ARBA" id="ARBA00001933"/>
    </source>
</evidence>
<sequence length="438" mass="48392">MKDERFLRSADLTKKAARLIPAGCHTYSKGADQFPQLAPGFIQSGSGAWVKDVDHNTFLDWGMGLRSVSLGYDYSRVTRKVMEHVCRGSNFTRPSPIEVEVAELLTDIIPSADMVKFAKNGSDVTTAAIRLSRAYTGRKRIAYCKEHPFFSFDDWFIGTTPCDNGIPDQLSELSVPFHYNDIASLERIFQQYPDDIAAVIMEPVTGERPAANFLQRVRQLTQKHGAVLVFDEMITGFRFGLPGAQTAFGVEPDLSTFGKAIGNGFSCAVLAGKREIMELGGLDHPHTRTFLLSATNAAETHSLAAVQETVLEFREKDIIGHIERTGKKLMDGWRQVTALHGIGRYLQIGGYPNSPVIVCKDEQESPSLAFRTIFLQEMIRESVLMPYVSISYSHGGSEVAKTLGALDQTCKAYKKALEQGAQSVLVGPAVKPVFRKFN</sequence>
<reference evidence="4 5" key="1">
    <citation type="submission" date="2014-06" db="EMBL/GenBank/DDBJ databases">
        <title>Draft genome sequence of Paenibacillus sp. MSt1.</title>
        <authorList>
            <person name="Aw Y.K."/>
            <person name="Ong K.S."/>
            <person name="Gan H.M."/>
            <person name="Lee S.M."/>
        </authorList>
    </citation>
    <scope>NUCLEOTIDE SEQUENCE [LARGE SCALE GENOMIC DNA]</scope>
    <source>
        <strain evidence="4 5">MSt1</strain>
    </source>
</reference>
<dbReference type="EMBL" id="JNVM01000006">
    <property type="protein sequence ID" value="KEQ26302.1"/>
    <property type="molecule type" value="Genomic_DNA"/>
</dbReference>
<dbReference type="Gene3D" id="3.40.640.10">
    <property type="entry name" value="Type I PLP-dependent aspartate aminotransferase-like (Major domain)"/>
    <property type="match status" value="1"/>
</dbReference>